<keyword evidence="1" id="KW-1133">Transmembrane helix</keyword>
<gene>
    <name evidence="2" type="ORF">ANSO36C_14800</name>
</gene>
<feature type="transmembrane region" description="Helical" evidence="1">
    <location>
        <begin position="73"/>
        <end position="92"/>
    </location>
</feature>
<evidence type="ECO:0000313" key="3">
    <source>
        <dbReference type="Proteomes" id="UP001055453"/>
    </source>
</evidence>
<keyword evidence="1" id="KW-0472">Membrane</keyword>
<dbReference type="EMBL" id="AP025732">
    <property type="protein sequence ID" value="BDI15678.1"/>
    <property type="molecule type" value="Genomic_DNA"/>
</dbReference>
<name>A0ABM7YYC3_NOSCO</name>
<organism evidence="2 3">
    <name type="scientific">Nostoc cf. commune SO-36</name>
    <dbReference type="NCBI Taxonomy" id="449208"/>
    <lineage>
        <taxon>Bacteria</taxon>
        <taxon>Bacillati</taxon>
        <taxon>Cyanobacteriota</taxon>
        <taxon>Cyanophyceae</taxon>
        <taxon>Nostocales</taxon>
        <taxon>Nostocaceae</taxon>
        <taxon>Nostoc</taxon>
    </lineage>
</organism>
<proteinExistence type="predicted"/>
<keyword evidence="1" id="KW-0812">Transmembrane</keyword>
<dbReference type="Proteomes" id="UP001055453">
    <property type="component" value="Chromosome"/>
</dbReference>
<reference evidence="2" key="1">
    <citation type="submission" date="2022-04" db="EMBL/GenBank/DDBJ databases">
        <title>Complete genome sequence of a cyanobacterium, Nostoc sp. SO-36, isolated in Antarctica.</title>
        <authorList>
            <person name="Kanesaki Y."/>
            <person name="Effendi D."/>
            <person name="Sakamoto T."/>
            <person name="Ohtani S."/>
            <person name="Awai K."/>
        </authorList>
    </citation>
    <scope>NUCLEOTIDE SEQUENCE</scope>
    <source>
        <strain evidence="2">SO-36</strain>
    </source>
</reference>
<evidence type="ECO:0000313" key="2">
    <source>
        <dbReference type="EMBL" id="BDI15678.1"/>
    </source>
</evidence>
<accession>A0ABM7YYC3</accession>
<sequence>MSSSAQGIPGLPDLTHPIELVQFGTEALKASLLLVFLIVALGVAIALISFSLRRSQPEQVIFIGEWAVRYSQLLRGLQHLTLVLVLLVPGFFL</sequence>
<protein>
    <submittedName>
        <fullName evidence="2">Uncharacterized protein</fullName>
    </submittedName>
</protein>
<evidence type="ECO:0000256" key="1">
    <source>
        <dbReference type="SAM" id="Phobius"/>
    </source>
</evidence>
<keyword evidence="3" id="KW-1185">Reference proteome</keyword>
<feature type="transmembrane region" description="Helical" evidence="1">
    <location>
        <begin position="30"/>
        <end position="52"/>
    </location>
</feature>